<dbReference type="InterPro" id="IPR053137">
    <property type="entry name" value="NLR-like"/>
</dbReference>
<dbReference type="EMBL" id="LFIW01000717">
    <property type="protein sequence ID" value="KZL85202.1"/>
    <property type="molecule type" value="Genomic_DNA"/>
</dbReference>
<name>A0A161Y6W6_COLIC</name>
<dbReference type="Gene3D" id="1.25.40.10">
    <property type="entry name" value="Tetratricopeptide repeat domain"/>
    <property type="match status" value="1"/>
</dbReference>
<dbReference type="AlphaFoldDB" id="A0A161Y6W6"/>
<dbReference type="PANTHER" id="PTHR46082:SF6">
    <property type="entry name" value="AAA+ ATPASE DOMAIN-CONTAINING PROTEIN-RELATED"/>
    <property type="match status" value="1"/>
</dbReference>
<evidence type="ECO:0000256" key="1">
    <source>
        <dbReference type="PROSITE-ProRule" id="PRU00339"/>
    </source>
</evidence>
<feature type="repeat" description="TPR" evidence="1">
    <location>
        <begin position="610"/>
        <end position="643"/>
    </location>
</feature>
<dbReference type="STRING" id="1573173.A0A161Y6W6"/>
<sequence>MDGQTSFGSTTGHIAFPGAHVETGGTLNVTVSDSRPPATATATRPLFVVPFEHNNDIIDRPDVFAKLDGLLPPVADYQSAALWGLEGSGKTQIALEFAYRRFRETNCSVYWVHADNEATFTKDYETLARRAGLADKFQGKELLRGVREWIEAQPRWLLIIDNADNLGIFGVGKTTAITQATADETCLDDYIPRAPVGTVLWTSRDERIVGSLVGARRGVSVGRMTADESLALFETSRNEDVAVGEKAAVAELLAQLDYLPLAVSQAAAYIRRRPTPVAEYLSRLKEGKKRWRVLQRSEHDRHRRREVPNSILETWTISMEHIRQEDDMAYRLLLTVAYVHNQNIPESYIRAAAQSDLDNDRESLRSTRLSTESDDESDDTDDVVSTAVTRLREFSFLSMRKDQSVGQAYDMHKLVQDAARYSLSQKARRQEAAQYSKAALLLVSELFPPRLRVSWEESKLWLPHALESSDWAEVCKAGVDEEIASLLDHVSNYLFDRGRWNEKEPVDNKALSIRQRILGNRHPDTIDSMASLAATYHVQGRYDEAEKINTEALELRQKVLGNRHPDTIDSMASLAATYYAQGRYDEAEKIKTEALELRQKVLGNRHPDTIDSMASLAATYYAQGRYDEAEKIKTEALELRQKVLGNRHPDTIDSMASLAATYYAQGKYDEAKMIEGERENLL</sequence>
<dbReference type="Pfam" id="PF13401">
    <property type="entry name" value="AAA_22"/>
    <property type="match status" value="1"/>
</dbReference>
<dbReference type="Pfam" id="PF13374">
    <property type="entry name" value="TPR_10"/>
    <property type="match status" value="1"/>
</dbReference>
<keyword evidence="5" id="KW-1185">Reference proteome</keyword>
<dbReference type="Gene3D" id="3.40.50.300">
    <property type="entry name" value="P-loop containing nucleotide triphosphate hydrolases"/>
    <property type="match status" value="1"/>
</dbReference>
<dbReference type="InterPro" id="IPR049945">
    <property type="entry name" value="AAA_22"/>
</dbReference>
<dbReference type="GO" id="GO:0016887">
    <property type="term" value="F:ATP hydrolysis activity"/>
    <property type="evidence" value="ECO:0007669"/>
    <property type="project" value="InterPro"/>
</dbReference>
<dbReference type="Pfam" id="PF13424">
    <property type="entry name" value="TPR_12"/>
    <property type="match status" value="2"/>
</dbReference>
<dbReference type="PROSITE" id="PS50005">
    <property type="entry name" value="TPR"/>
    <property type="match status" value="2"/>
</dbReference>
<dbReference type="SUPFAM" id="SSF48452">
    <property type="entry name" value="TPR-like"/>
    <property type="match status" value="2"/>
</dbReference>
<organism evidence="4 5">
    <name type="scientific">Colletotrichum incanum</name>
    <name type="common">Soybean anthracnose fungus</name>
    <dbReference type="NCBI Taxonomy" id="1573173"/>
    <lineage>
        <taxon>Eukaryota</taxon>
        <taxon>Fungi</taxon>
        <taxon>Dikarya</taxon>
        <taxon>Ascomycota</taxon>
        <taxon>Pezizomycotina</taxon>
        <taxon>Sordariomycetes</taxon>
        <taxon>Hypocreomycetidae</taxon>
        <taxon>Glomerellales</taxon>
        <taxon>Glomerellaceae</taxon>
        <taxon>Colletotrichum</taxon>
        <taxon>Colletotrichum spaethianum species complex</taxon>
    </lineage>
</organism>
<evidence type="ECO:0000313" key="5">
    <source>
        <dbReference type="Proteomes" id="UP000076584"/>
    </source>
</evidence>
<protein>
    <submittedName>
        <fullName evidence="4">Kinesin light chain</fullName>
    </submittedName>
</protein>
<dbReference type="InterPro" id="IPR027417">
    <property type="entry name" value="P-loop_NTPase"/>
</dbReference>
<reference evidence="4 5" key="1">
    <citation type="submission" date="2015-06" db="EMBL/GenBank/DDBJ databases">
        <title>Survival trade-offs in plant roots during colonization by closely related pathogenic and mutualistic fungi.</title>
        <authorList>
            <person name="Hacquard S."/>
            <person name="Kracher B."/>
            <person name="Hiruma K."/>
            <person name="Weinman A."/>
            <person name="Muench P."/>
            <person name="Garrido Oter R."/>
            <person name="Ver Loren van Themaat E."/>
            <person name="Dallerey J.-F."/>
            <person name="Damm U."/>
            <person name="Henrissat B."/>
            <person name="Lespinet O."/>
            <person name="Thon M."/>
            <person name="Kemen E."/>
            <person name="McHardy A.C."/>
            <person name="Schulze-Lefert P."/>
            <person name="O'Connell R.J."/>
        </authorList>
    </citation>
    <scope>NUCLEOTIDE SEQUENCE [LARGE SCALE GENOMIC DNA]</scope>
    <source>
        <strain evidence="4 5">MAFF 238704</strain>
    </source>
</reference>
<evidence type="ECO:0000259" key="3">
    <source>
        <dbReference type="Pfam" id="PF13401"/>
    </source>
</evidence>
<proteinExistence type="predicted"/>
<feature type="compositionally biased region" description="Acidic residues" evidence="2">
    <location>
        <begin position="372"/>
        <end position="382"/>
    </location>
</feature>
<gene>
    <name evidence="4" type="ORF">CI238_03027</name>
</gene>
<dbReference type="InterPro" id="IPR011990">
    <property type="entry name" value="TPR-like_helical_dom_sf"/>
</dbReference>
<keyword evidence="1" id="KW-0802">TPR repeat</keyword>
<evidence type="ECO:0000313" key="4">
    <source>
        <dbReference type="EMBL" id="KZL85202.1"/>
    </source>
</evidence>
<feature type="region of interest" description="Disordered" evidence="2">
    <location>
        <begin position="360"/>
        <end position="382"/>
    </location>
</feature>
<accession>A0A161Y6W6</accession>
<dbReference type="SUPFAM" id="SSF52540">
    <property type="entry name" value="P-loop containing nucleoside triphosphate hydrolases"/>
    <property type="match status" value="1"/>
</dbReference>
<dbReference type="SMART" id="SM00028">
    <property type="entry name" value="TPR"/>
    <property type="match status" value="3"/>
</dbReference>
<feature type="repeat" description="TPR" evidence="1">
    <location>
        <begin position="568"/>
        <end position="601"/>
    </location>
</feature>
<dbReference type="PANTHER" id="PTHR46082">
    <property type="entry name" value="ATP/GTP-BINDING PROTEIN-RELATED"/>
    <property type="match status" value="1"/>
</dbReference>
<dbReference type="InterPro" id="IPR019734">
    <property type="entry name" value="TPR_rpt"/>
</dbReference>
<evidence type="ECO:0000256" key="2">
    <source>
        <dbReference type="SAM" id="MobiDB-lite"/>
    </source>
</evidence>
<feature type="domain" description="ORC1/DEAH AAA+ ATPase" evidence="3">
    <location>
        <begin position="78"/>
        <end position="167"/>
    </location>
</feature>
<dbReference type="Proteomes" id="UP000076584">
    <property type="component" value="Unassembled WGS sequence"/>
</dbReference>
<comment type="caution">
    <text evidence="4">The sequence shown here is derived from an EMBL/GenBank/DDBJ whole genome shotgun (WGS) entry which is preliminary data.</text>
</comment>